<dbReference type="Gene3D" id="3.80.10.10">
    <property type="entry name" value="Ribonuclease Inhibitor"/>
    <property type="match status" value="2"/>
</dbReference>
<evidence type="ECO:0000256" key="3">
    <source>
        <dbReference type="SAM" id="SignalP"/>
    </source>
</evidence>
<evidence type="ECO:0000313" key="5">
    <source>
        <dbReference type="RefSeq" id="XP_018321471.1"/>
    </source>
</evidence>
<feature type="signal peptide" evidence="3">
    <location>
        <begin position="1"/>
        <end position="20"/>
    </location>
</feature>
<reference evidence="5" key="1">
    <citation type="submission" date="2025-08" db="UniProtKB">
        <authorList>
            <consortium name="RefSeq"/>
        </authorList>
    </citation>
    <scope>IDENTIFICATION</scope>
    <source>
        <tissue evidence="5">Entire body</tissue>
    </source>
</reference>
<protein>
    <submittedName>
        <fullName evidence="5">Slit homolog 3 protein-like</fullName>
    </submittedName>
</protein>
<dbReference type="SUPFAM" id="SSF52058">
    <property type="entry name" value="L domain-like"/>
    <property type="match status" value="1"/>
</dbReference>
<dbReference type="InterPro" id="IPR003591">
    <property type="entry name" value="Leu-rich_rpt_typical-subtyp"/>
</dbReference>
<feature type="chain" id="PRO_5010709848" evidence="3">
    <location>
        <begin position="21"/>
        <end position="336"/>
    </location>
</feature>
<dbReference type="SMART" id="SM00369">
    <property type="entry name" value="LRR_TYP"/>
    <property type="match status" value="7"/>
</dbReference>
<dbReference type="Proteomes" id="UP000192223">
    <property type="component" value="Unplaced"/>
</dbReference>
<accession>A0A1W4WBW4</accession>
<evidence type="ECO:0000313" key="4">
    <source>
        <dbReference type="Proteomes" id="UP000192223"/>
    </source>
</evidence>
<dbReference type="RefSeq" id="XP_018321471.1">
    <property type="nucleotide sequence ID" value="XM_018465969.2"/>
</dbReference>
<keyword evidence="3" id="KW-0732">Signal</keyword>
<gene>
    <name evidence="5" type="primary">LOC108734384</name>
</gene>
<keyword evidence="4" id="KW-1185">Reference proteome</keyword>
<dbReference type="STRING" id="224129.A0A1W4WBW4"/>
<evidence type="ECO:0000256" key="1">
    <source>
        <dbReference type="ARBA" id="ARBA00022614"/>
    </source>
</evidence>
<dbReference type="InParanoid" id="A0A1W4WBW4"/>
<dbReference type="KEGG" id="apln:108734384"/>
<dbReference type="OrthoDB" id="676979at2759"/>
<dbReference type="PANTHER" id="PTHR24366">
    <property type="entry name" value="IG(IMMUNOGLOBULIN) AND LRR(LEUCINE RICH REPEAT) DOMAINS"/>
    <property type="match status" value="1"/>
</dbReference>
<evidence type="ECO:0000256" key="2">
    <source>
        <dbReference type="ARBA" id="ARBA00022737"/>
    </source>
</evidence>
<proteinExistence type="predicted"/>
<keyword evidence="1" id="KW-0433">Leucine-rich repeat</keyword>
<organism evidence="4 5">
    <name type="scientific">Agrilus planipennis</name>
    <name type="common">Emerald ash borer</name>
    <name type="synonym">Agrilus marcopoli</name>
    <dbReference type="NCBI Taxonomy" id="224129"/>
    <lineage>
        <taxon>Eukaryota</taxon>
        <taxon>Metazoa</taxon>
        <taxon>Ecdysozoa</taxon>
        <taxon>Arthropoda</taxon>
        <taxon>Hexapoda</taxon>
        <taxon>Insecta</taxon>
        <taxon>Pterygota</taxon>
        <taxon>Neoptera</taxon>
        <taxon>Endopterygota</taxon>
        <taxon>Coleoptera</taxon>
        <taxon>Polyphaga</taxon>
        <taxon>Elateriformia</taxon>
        <taxon>Buprestoidea</taxon>
        <taxon>Buprestidae</taxon>
        <taxon>Agrilinae</taxon>
        <taxon>Agrilus</taxon>
    </lineage>
</organism>
<dbReference type="PANTHER" id="PTHR24366:SF96">
    <property type="entry name" value="LEUCINE RICH REPEAT CONTAINING 53"/>
    <property type="match status" value="1"/>
</dbReference>
<keyword evidence="2" id="KW-0677">Repeat</keyword>
<dbReference type="Pfam" id="PF13855">
    <property type="entry name" value="LRR_8"/>
    <property type="match status" value="2"/>
</dbReference>
<dbReference type="InterPro" id="IPR032675">
    <property type="entry name" value="LRR_dom_sf"/>
</dbReference>
<sequence length="336" mass="38338">MYFRICLVLVTIFLRLCVFCDKVSFKNVPVKATNVAKGRLEIGPVTGSLDPSNGLADANEITVRDQKIPILYKGAVKDLPRLYDLELIYSEIQEIEPGAFENVPRLLELKLNGNKISKIQGGILNNLNIKRLDLSFNEINAIEPNAFNDLPNLRVLLLDNNLIREWNPNWFENTPNLLMIHFSKNLLETLPAHAFKNVKGTENVKDGWLPLENYFDFSENKIQTIDPKAFEDIKQLDILDLRRNLISELQPGVFSNLEKVNSIWLLDNKITCVSDEFLDSLPHGHGIARRAYKFDANPWNCTCLEKVQTWSKEKGSKMATLQSSIKCVIEKVKDIK</sequence>
<dbReference type="GeneID" id="108734384"/>
<name>A0A1W4WBW4_AGRPL</name>
<dbReference type="InterPro" id="IPR001611">
    <property type="entry name" value="Leu-rich_rpt"/>
</dbReference>
<dbReference type="AlphaFoldDB" id="A0A1W4WBW4"/>